<sequence length="350" mass="38281">MSDPLLSEAEYDAITDAAAHWCMRLHADDCSPVERKHFELWLQAHPAHAAEYKAMQEIWDMSGQVEPVNPAPVASTAPILSPTAAKSVPAVRRQGRSRSWRTFAAAAAICALAVPVAGYIGWNQGLIPNAYETYSTTNATRLVTLNDGSRVEMNLGTELSYANYKNRRNVTLKKGEAFFEVSHDSTHPFVVDAGQGSITVTGTRFNVWTYQDQVRVMLVEGSVQVESDRTLTGARHHLDPGMQASYKAGDTRPGISRTDVNDTSLAWRNGKLIFNDVPLSQALPLINRYLQTPILLADNATGAIRLGGSYNTRDISSLLTSLPKVLPVFVTQNQNGNPVLNRRPPASPKG</sequence>
<evidence type="ECO:0000259" key="3">
    <source>
        <dbReference type="Pfam" id="PF04773"/>
    </source>
</evidence>
<dbReference type="Gene3D" id="2.60.120.1440">
    <property type="match status" value="1"/>
</dbReference>
<dbReference type="InterPro" id="IPR006860">
    <property type="entry name" value="FecR"/>
</dbReference>
<dbReference type="OrthoDB" id="9771237at2"/>
<dbReference type="RefSeq" id="WP_073161768.1">
    <property type="nucleotide sequence ID" value="NZ_FRDA01000001.1"/>
</dbReference>
<evidence type="ECO:0000256" key="2">
    <source>
        <dbReference type="SAM" id="Phobius"/>
    </source>
</evidence>
<dbReference type="PANTHER" id="PTHR30273:SF2">
    <property type="entry name" value="PROTEIN FECR"/>
    <property type="match status" value="1"/>
</dbReference>
<dbReference type="InterPro" id="IPR012373">
    <property type="entry name" value="Ferrdict_sens_TM"/>
</dbReference>
<evidence type="ECO:0000313" key="5">
    <source>
        <dbReference type="EMBL" id="SHM47392.1"/>
    </source>
</evidence>
<feature type="domain" description="FecR N-terminal" evidence="4">
    <location>
        <begin position="16"/>
        <end position="57"/>
    </location>
</feature>
<accession>A0A1M7J3A9</accession>
<protein>
    <submittedName>
        <fullName evidence="5">FecR family protein</fullName>
    </submittedName>
</protein>
<keyword evidence="2" id="KW-0812">Transmembrane</keyword>
<keyword evidence="2" id="KW-0472">Membrane</keyword>
<evidence type="ECO:0000259" key="4">
    <source>
        <dbReference type="Pfam" id="PF16220"/>
    </source>
</evidence>
<organism evidence="5 6">
    <name type="scientific">Pseudomonas asturiensis</name>
    <dbReference type="NCBI Taxonomy" id="1190415"/>
    <lineage>
        <taxon>Bacteria</taxon>
        <taxon>Pseudomonadati</taxon>
        <taxon>Pseudomonadota</taxon>
        <taxon>Gammaproteobacteria</taxon>
        <taxon>Pseudomonadales</taxon>
        <taxon>Pseudomonadaceae</taxon>
        <taxon>Pseudomonas</taxon>
    </lineage>
</organism>
<dbReference type="EMBL" id="FRDA01000001">
    <property type="protein sequence ID" value="SHM47392.1"/>
    <property type="molecule type" value="Genomic_DNA"/>
</dbReference>
<dbReference type="Pfam" id="PF16220">
    <property type="entry name" value="DUF4880"/>
    <property type="match status" value="1"/>
</dbReference>
<dbReference type="STRING" id="1190415.SAMN05216593_10185"/>
<dbReference type="Proteomes" id="UP000183983">
    <property type="component" value="Unassembled WGS sequence"/>
</dbReference>
<dbReference type="PIRSF" id="PIRSF018266">
    <property type="entry name" value="FecR"/>
    <property type="match status" value="1"/>
</dbReference>
<feature type="transmembrane region" description="Helical" evidence="2">
    <location>
        <begin position="102"/>
        <end position="122"/>
    </location>
</feature>
<dbReference type="InterPro" id="IPR032623">
    <property type="entry name" value="FecR_N"/>
</dbReference>
<reference evidence="5 6" key="1">
    <citation type="submission" date="2016-11" db="EMBL/GenBank/DDBJ databases">
        <authorList>
            <person name="Jaros S."/>
            <person name="Januszkiewicz K."/>
            <person name="Wedrychowicz H."/>
        </authorList>
    </citation>
    <scope>NUCLEOTIDE SEQUENCE [LARGE SCALE GENOMIC DNA]</scope>
    <source>
        <strain evidence="5 6">LMG 26898</strain>
    </source>
</reference>
<gene>
    <name evidence="5" type="ORF">SAMN05216593_10185</name>
</gene>
<dbReference type="PANTHER" id="PTHR30273">
    <property type="entry name" value="PERIPLASMIC SIGNAL SENSOR AND SIGMA FACTOR ACTIVATOR FECR-RELATED"/>
    <property type="match status" value="1"/>
</dbReference>
<feature type="region of interest" description="Disordered" evidence="1">
    <location>
        <begin position="235"/>
        <end position="255"/>
    </location>
</feature>
<evidence type="ECO:0000313" key="6">
    <source>
        <dbReference type="Proteomes" id="UP000183983"/>
    </source>
</evidence>
<dbReference type="AlphaFoldDB" id="A0A1M7J3A9"/>
<proteinExistence type="predicted"/>
<dbReference type="Pfam" id="PF04773">
    <property type="entry name" value="FecR"/>
    <property type="match status" value="1"/>
</dbReference>
<dbReference type="Gene3D" id="3.55.50.30">
    <property type="match status" value="1"/>
</dbReference>
<evidence type="ECO:0000256" key="1">
    <source>
        <dbReference type="SAM" id="MobiDB-lite"/>
    </source>
</evidence>
<dbReference type="GO" id="GO:0016989">
    <property type="term" value="F:sigma factor antagonist activity"/>
    <property type="evidence" value="ECO:0007669"/>
    <property type="project" value="TreeGrafter"/>
</dbReference>
<keyword evidence="2" id="KW-1133">Transmembrane helix</keyword>
<feature type="domain" description="FecR protein" evidence="3">
    <location>
        <begin position="133"/>
        <end position="224"/>
    </location>
</feature>
<name>A0A1M7J3A9_9PSED</name>